<evidence type="ECO:0000313" key="2">
    <source>
        <dbReference type="EMBL" id="CAG6603946.1"/>
    </source>
</evidence>
<accession>A0A8D8LET7</accession>
<feature type="region of interest" description="Disordered" evidence="1">
    <location>
        <begin position="1"/>
        <end position="174"/>
    </location>
</feature>
<protein>
    <submittedName>
        <fullName evidence="2">(northern house mosquito) hypothetical protein</fullName>
    </submittedName>
</protein>
<reference evidence="2" key="1">
    <citation type="submission" date="2021-05" db="EMBL/GenBank/DDBJ databases">
        <authorList>
            <person name="Alioto T."/>
            <person name="Alioto T."/>
            <person name="Gomez Garrido J."/>
        </authorList>
    </citation>
    <scope>NUCLEOTIDE SEQUENCE</scope>
</reference>
<evidence type="ECO:0000256" key="1">
    <source>
        <dbReference type="SAM" id="MobiDB-lite"/>
    </source>
</evidence>
<sequence length="174" mass="18089">MHLPEDPTGGNGPRAGPHHPFPNATRSGLARARRPNPGRLQASPRSARARLAPPSGNIPHNYAEDACPQEEPRQPARAVEGTQHSGWPAGRSPEAARGCSSWSGGQRAGHLRPGRQAVPSAGTALLPGGSVRGVQAAVRHPGDDLRPTAGNGQDERLRRSAGSHGCTDEGSWGS</sequence>
<proteinExistence type="predicted"/>
<name>A0A8D8LET7_CULPI</name>
<dbReference type="EMBL" id="HBUE01245197">
    <property type="protein sequence ID" value="CAG6551647.1"/>
    <property type="molecule type" value="Transcribed_RNA"/>
</dbReference>
<organism evidence="2">
    <name type="scientific">Culex pipiens</name>
    <name type="common">House mosquito</name>
    <dbReference type="NCBI Taxonomy" id="7175"/>
    <lineage>
        <taxon>Eukaryota</taxon>
        <taxon>Metazoa</taxon>
        <taxon>Ecdysozoa</taxon>
        <taxon>Arthropoda</taxon>
        <taxon>Hexapoda</taxon>
        <taxon>Insecta</taxon>
        <taxon>Pterygota</taxon>
        <taxon>Neoptera</taxon>
        <taxon>Endopterygota</taxon>
        <taxon>Diptera</taxon>
        <taxon>Nematocera</taxon>
        <taxon>Culicoidea</taxon>
        <taxon>Culicidae</taxon>
        <taxon>Culicinae</taxon>
        <taxon>Culicini</taxon>
        <taxon>Culex</taxon>
        <taxon>Culex</taxon>
    </lineage>
</organism>
<dbReference type="AlphaFoldDB" id="A0A8D8LET7"/>
<feature type="compositionally biased region" description="Low complexity" evidence="1">
    <location>
        <begin position="42"/>
        <end position="55"/>
    </location>
</feature>
<dbReference type="EMBL" id="HBUE01352302">
    <property type="protein sequence ID" value="CAG6603946.1"/>
    <property type="molecule type" value="Transcribed_RNA"/>
</dbReference>